<gene>
    <name evidence="2" type="ORF">F8S09_16470</name>
</gene>
<evidence type="ECO:0000256" key="1">
    <source>
        <dbReference type="SAM" id="Phobius"/>
    </source>
</evidence>
<evidence type="ECO:0000313" key="2">
    <source>
        <dbReference type="EMBL" id="MPY68252.1"/>
    </source>
</evidence>
<organism evidence="2 3">
    <name type="scientific">Deinococcus terrestris</name>
    <dbReference type="NCBI Taxonomy" id="2651870"/>
    <lineage>
        <taxon>Bacteria</taxon>
        <taxon>Thermotogati</taxon>
        <taxon>Deinococcota</taxon>
        <taxon>Deinococci</taxon>
        <taxon>Deinococcales</taxon>
        <taxon>Deinococcaceae</taxon>
        <taxon>Deinococcus</taxon>
    </lineage>
</organism>
<feature type="transmembrane region" description="Helical" evidence="1">
    <location>
        <begin position="96"/>
        <end position="114"/>
    </location>
</feature>
<accession>A0A7X1NYQ1</accession>
<keyword evidence="1" id="KW-0472">Membrane</keyword>
<dbReference type="EMBL" id="WBSL01000019">
    <property type="protein sequence ID" value="MPY68252.1"/>
    <property type="molecule type" value="Genomic_DNA"/>
</dbReference>
<keyword evidence="1" id="KW-0812">Transmembrane</keyword>
<keyword evidence="1" id="KW-1133">Transmembrane helix</keyword>
<proteinExistence type="predicted"/>
<comment type="caution">
    <text evidence="2">The sequence shown here is derived from an EMBL/GenBank/DDBJ whole genome shotgun (WGS) entry which is preliminary data.</text>
</comment>
<reference evidence="2 3" key="1">
    <citation type="submission" date="2019-10" db="EMBL/GenBank/DDBJ databases">
        <title>Deinococcus sp. isolated from soil.</title>
        <authorList>
            <person name="Li Y."/>
            <person name="Wang J."/>
        </authorList>
    </citation>
    <scope>NUCLEOTIDE SEQUENCE [LARGE SCALE GENOMIC DNA]</scope>
    <source>
        <strain evidence="2 3">SDU3-2</strain>
    </source>
</reference>
<name>A0A7X1NYQ1_9DEIO</name>
<dbReference type="RefSeq" id="WP_152872561.1">
    <property type="nucleotide sequence ID" value="NZ_WBSL01000019.1"/>
</dbReference>
<protein>
    <submittedName>
        <fullName evidence="2">Uncharacterized protein</fullName>
    </submittedName>
</protein>
<evidence type="ECO:0000313" key="3">
    <source>
        <dbReference type="Proteomes" id="UP000484842"/>
    </source>
</evidence>
<keyword evidence="3" id="KW-1185">Reference proteome</keyword>
<dbReference type="Proteomes" id="UP000484842">
    <property type="component" value="Unassembled WGS sequence"/>
</dbReference>
<feature type="transmembrane region" description="Helical" evidence="1">
    <location>
        <begin position="70"/>
        <end position="90"/>
    </location>
</feature>
<sequence>MLRASWRDVRAPGLDMVAALRSRGGAEVPVLQQLQVFPLSALTEVDTMLSQRIAAVETGMIFLIGGLKTAGVLGTLAVMLGTWSALTAIFDGLKPYSYLFAGVVAGVLIAGERLETGLQQVRRNRDMVSRAIAVCKAE</sequence>
<dbReference type="AlphaFoldDB" id="A0A7X1NYQ1"/>